<dbReference type="Gene3D" id="3.40.930.10">
    <property type="entry name" value="Mannitol-specific EII, Chain A"/>
    <property type="match status" value="1"/>
</dbReference>
<evidence type="ECO:0000256" key="3">
    <source>
        <dbReference type="ARBA" id="ARBA00023015"/>
    </source>
</evidence>
<dbReference type="PROSITE" id="PS51372">
    <property type="entry name" value="PRD_2"/>
    <property type="match status" value="2"/>
</dbReference>
<dbReference type="Pfam" id="PF08279">
    <property type="entry name" value="HTH_11"/>
    <property type="match status" value="2"/>
</dbReference>
<feature type="domain" description="PTS EIIA type-2" evidence="5">
    <location>
        <begin position="497"/>
        <end position="639"/>
    </location>
</feature>
<keyword evidence="1" id="KW-0808">Transferase</keyword>
<dbReference type="InterPro" id="IPR013196">
    <property type="entry name" value="HTH_11"/>
</dbReference>
<evidence type="ECO:0000259" key="5">
    <source>
        <dbReference type="PROSITE" id="PS51094"/>
    </source>
</evidence>
<dbReference type="PANTHER" id="PTHR30185:SF18">
    <property type="entry name" value="TRANSCRIPTIONAL REGULATOR MTLR"/>
    <property type="match status" value="1"/>
</dbReference>
<dbReference type="SUPFAM" id="SSF46785">
    <property type="entry name" value="Winged helix' DNA-binding domain"/>
    <property type="match status" value="1"/>
</dbReference>
<evidence type="ECO:0000259" key="6">
    <source>
        <dbReference type="PROSITE" id="PS51099"/>
    </source>
</evidence>
<keyword evidence="9" id="KW-1185">Reference proteome</keyword>
<organism evidence="8 9">
    <name type="scientific">Salibacterium lacus</name>
    <dbReference type="NCBI Taxonomy" id="1898109"/>
    <lineage>
        <taxon>Bacteria</taxon>
        <taxon>Bacillati</taxon>
        <taxon>Bacillota</taxon>
        <taxon>Bacilli</taxon>
        <taxon>Bacillales</taxon>
        <taxon>Bacillaceae</taxon>
    </lineage>
</organism>
<dbReference type="Gene3D" id="1.10.1790.10">
    <property type="entry name" value="PRD domain"/>
    <property type="match status" value="2"/>
</dbReference>
<evidence type="ECO:0000313" key="8">
    <source>
        <dbReference type="EMBL" id="MFD2706820.1"/>
    </source>
</evidence>
<reference evidence="9" key="1">
    <citation type="journal article" date="2019" name="Int. J. Syst. Evol. Microbiol.">
        <title>The Global Catalogue of Microorganisms (GCM) 10K type strain sequencing project: providing services to taxonomists for standard genome sequencing and annotation.</title>
        <authorList>
            <consortium name="The Broad Institute Genomics Platform"/>
            <consortium name="The Broad Institute Genome Sequencing Center for Infectious Disease"/>
            <person name="Wu L."/>
            <person name="Ma J."/>
        </authorList>
    </citation>
    <scope>NUCLEOTIDE SEQUENCE [LARGE SCALE GENOMIC DNA]</scope>
    <source>
        <strain evidence="9">KCTC 33792</strain>
    </source>
</reference>
<keyword evidence="3" id="KW-0805">Transcription regulation</keyword>
<dbReference type="SUPFAM" id="SSF52794">
    <property type="entry name" value="PTS system IIB component-like"/>
    <property type="match status" value="1"/>
</dbReference>
<dbReference type="CDD" id="cd05568">
    <property type="entry name" value="PTS_IIB_bgl_like"/>
    <property type="match status" value="1"/>
</dbReference>
<feature type="domain" description="PRD" evidence="7">
    <location>
        <begin position="291"/>
        <end position="398"/>
    </location>
</feature>
<dbReference type="Gene3D" id="1.10.10.10">
    <property type="entry name" value="Winged helix-like DNA-binding domain superfamily/Winged helix DNA-binding domain"/>
    <property type="match status" value="2"/>
</dbReference>
<feature type="domain" description="PRD" evidence="7">
    <location>
        <begin position="185"/>
        <end position="289"/>
    </location>
</feature>
<keyword evidence="4" id="KW-0804">Transcription</keyword>
<dbReference type="InterPro" id="IPR050661">
    <property type="entry name" value="BglG_antiterminators"/>
</dbReference>
<dbReference type="InterPro" id="IPR036388">
    <property type="entry name" value="WH-like_DNA-bd_sf"/>
</dbReference>
<dbReference type="Proteomes" id="UP001597520">
    <property type="component" value="Unassembled WGS sequence"/>
</dbReference>
<dbReference type="InterPro" id="IPR036634">
    <property type="entry name" value="PRD_sf"/>
</dbReference>
<keyword evidence="2" id="KW-0677">Repeat</keyword>
<evidence type="ECO:0000259" key="7">
    <source>
        <dbReference type="PROSITE" id="PS51372"/>
    </source>
</evidence>
<evidence type="ECO:0000256" key="1">
    <source>
        <dbReference type="ARBA" id="ARBA00022679"/>
    </source>
</evidence>
<protein>
    <submittedName>
        <fullName evidence="8">BglG family transcription antiterminator</fullName>
    </submittedName>
</protein>
<dbReference type="Pfam" id="PF00359">
    <property type="entry name" value="PTS_EIIA_2"/>
    <property type="match status" value="1"/>
</dbReference>
<dbReference type="RefSeq" id="WP_380714118.1">
    <property type="nucleotide sequence ID" value="NZ_JBHUML010000005.1"/>
</dbReference>
<dbReference type="Gene3D" id="3.40.50.2300">
    <property type="match status" value="1"/>
</dbReference>
<proteinExistence type="predicted"/>
<dbReference type="InterPro" id="IPR011608">
    <property type="entry name" value="PRD"/>
</dbReference>
<evidence type="ECO:0000256" key="4">
    <source>
        <dbReference type="ARBA" id="ARBA00023163"/>
    </source>
</evidence>
<name>A0ABW5T7J4_9BACI</name>
<dbReference type="InterPro" id="IPR036390">
    <property type="entry name" value="WH_DNA-bd_sf"/>
</dbReference>
<dbReference type="InterPro" id="IPR016152">
    <property type="entry name" value="PTrfase/Anion_transptr"/>
</dbReference>
<dbReference type="InterPro" id="IPR002178">
    <property type="entry name" value="PTS_EIIA_type-2_dom"/>
</dbReference>
<dbReference type="SUPFAM" id="SSF63520">
    <property type="entry name" value="PTS-regulatory domain, PRD"/>
    <property type="match status" value="2"/>
</dbReference>
<dbReference type="PROSITE" id="PS51094">
    <property type="entry name" value="PTS_EIIA_TYPE_2"/>
    <property type="match status" value="1"/>
</dbReference>
<sequence>MLNERQRSLMQLLLEKESHIKLHELAGFYSVSERTIRNDVNEVEYFITQYKSKVERDKSQGVMLKINAPEKKEVKQWLQQAGEYTIRLSPLERMITILGILFQYEQPVTSKTLSDIMHVTRRTVLDDLRKLEDYLESHQVGIQYKSNKGFILDGRELNIRRSYKELSNQFGDDKTFEWLLEHLNIPEHDILLLRYKITRLLQWKMPELTDFALQGIIIHSVLSLQRLKQNKTVQLPPYEIEELKKYEEFQTGKQIIAVMEEFADDFICEEEASFITLHLLSSKTLRHIDDQEDHKLQQLVQRLIAKISFQSGIDFMDDTQLDQGLIIHLKPAIYRLRFQLGLNNPMKHQIEDEYDRLSQWITWNLNEIEEEFGISFNIDEICFLTLHFAAAIERRESRTLTKVILVCGSGIGTVQLMKSRLKRLFPEIMVTEVIPYHKLQQARSTEGADFIFSTTPVEESSIPSITINPMIEERDQQKISELLIKKQERKSGPVLENVLKSEFIQLDVPAEDWMDAIRIGSRPLLKHHMVEPKYIDAMIQMVTENGPYVVLDKGVAMPHARPEEGVNELCLSFVRLSTPVHFGHEANDPVQLVFCLGSTDAETHLRALRQLVTALNEENSKSTFMTGDSEDILQTIKEASLL</sequence>
<dbReference type="SUPFAM" id="SSF55804">
    <property type="entry name" value="Phoshotransferase/anion transport protein"/>
    <property type="match status" value="1"/>
</dbReference>
<feature type="domain" description="PTS EIIB type-2" evidence="6">
    <location>
        <begin position="401"/>
        <end position="491"/>
    </location>
</feature>
<comment type="caution">
    <text evidence="8">The sequence shown here is derived from an EMBL/GenBank/DDBJ whole genome shotgun (WGS) entry which is preliminary data.</text>
</comment>
<gene>
    <name evidence="8" type="ORF">ACFSUB_15260</name>
</gene>
<accession>A0ABW5T7J4</accession>
<dbReference type="EMBL" id="JBHUML010000005">
    <property type="protein sequence ID" value="MFD2706820.1"/>
    <property type="molecule type" value="Genomic_DNA"/>
</dbReference>
<dbReference type="InterPro" id="IPR036095">
    <property type="entry name" value="PTS_EIIB-like_sf"/>
</dbReference>
<dbReference type="InterPro" id="IPR013011">
    <property type="entry name" value="PTS_EIIB_2"/>
</dbReference>
<dbReference type="Pfam" id="PF00874">
    <property type="entry name" value="PRD"/>
    <property type="match status" value="2"/>
</dbReference>
<dbReference type="PROSITE" id="PS51099">
    <property type="entry name" value="PTS_EIIB_TYPE_2"/>
    <property type="match status" value="1"/>
</dbReference>
<dbReference type="CDD" id="cd00211">
    <property type="entry name" value="PTS_IIA_fru"/>
    <property type="match status" value="1"/>
</dbReference>
<evidence type="ECO:0000256" key="2">
    <source>
        <dbReference type="ARBA" id="ARBA00022737"/>
    </source>
</evidence>
<dbReference type="PANTHER" id="PTHR30185">
    <property type="entry name" value="CRYPTIC BETA-GLUCOSIDE BGL OPERON ANTITERMINATOR"/>
    <property type="match status" value="1"/>
</dbReference>
<evidence type="ECO:0000313" key="9">
    <source>
        <dbReference type="Proteomes" id="UP001597520"/>
    </source>
</evidence>